<evidence type="ECO:0000259" key="2">
    <source>
        <dbReference type="PROSITE" id="PS50053"/>
    </source>
</evidence>
<organism evidence="4 5">
    <name type="scientific">Armadillidium nasatum</name>
    <dbReference type="NCBI Taxonomy" id="96803"/>
    <lineage>
        <taxon>Eukaryota</taxon>
        <taxon>Metazoa</taxon>
        <taxon>Ecdysozoa</taxon>
        <taxon>Arthropoda</taxon>
        <taxon>Crustacea</taxon>
        <taxon>Multicrustacea</taxon>
        <taxon>Malacostraca</taxon>
        <taxon>Eumalacostraca</taxon>
        <taxon>Peracarida</taxon>
        <taxon>Isopoda</taxon>
        <taxon>Oniscidea</taxon>
        <taxon>Crinocheta</taxon>
        <taxon>Armadillidiidae</taxon>
        <taxon>Armadillidium</taxon>
    </lineage>
</organism>
<dbReference type="SUPFAM" id="SSF63491">
    <property type="entry name" value="BAG domain"/>
    <property type="match status" value="1"/>
</dbReference>
<evidence type="ECO:0000259" key="3">
    <source>
        <dbReference type="PROSITE" id="PS51035"/>
    </source>
</evidence>
<dbReference type="EMBL" id="SEYY01019380">
    <property type="protein sequence ID" value="KAB7498321.1"/>
    <property type="molecule type" value="Genomic_DNA"/>
</dbReference>
<proteinExistence type="predicted"/>
<evidence type="ECO:0000313" key="5">
    <source>
        <dbReference type="Proteomes" id="UP000326759"/>
    </source>
</evidence>
<dbReference type="InterPro" id="IPR000626">
    <property type="entry name" value="Ubiquitin-like_dom"/>
</dbReference>
<dbReference type="Gene3D" id="3.10.20.90">
    <property type="entry name" value="Phosphatidylinositol 3-kinase Catalytic Subunit, Chain A, domain 1"/>
    <property type="match status" value="1"/>
</dbReference>
<dbReference type="OrthoDB" id="417450at2759"/>
<dbReference type="InterPro" id="IPR036533">
    <property type="entry name" value="BAG_dom_sf"/>
</dbReference>
<evidence type="ECO:0000313" key="4">
    <source>
        <dbReference type="EMBL" id="KAB7498321.1"/>
    </source>
</evidence>
<dbReference type="Pfam" id="PF02179">
    <property type="entry name" value="BAG"/>
    <property type="match status" value="1"/>
</dbReference>
<dbReference type="PROSITE" id="PS50053">
    <property type="entry name" value="UBIQUITIN_2"/>
    <property type="match status" value="1"/>
</dbReference>
<accession>A0A5N5SVV3</accession>
<dbReference type="SMART" id="SM00213">
    <property type="entry name" value="UBQ"/>
    <property type="match status" value="1"/>
</dbReference>
<dbReference type="Proteomes" id="UP000326759">
    <property type="component" value="Unassembled WGS sequence"/>
</dbReference>
<evidence type="ECO:0000256" key="1">
    <source>
        <dbReference type="ARBA" id="ARBA00022374"/>
    </source>
</evidence>
<dbReference type="Gene3D" id="1.20.58.120">
    <property type="entry name" value="BAG domain"/>
    <property type="match status" value="1"/>
</dbReference>
<comment type="caution">
    <text evidence="4">The sequence shown here is derived from an EMBL/GenBank/DDBJ whole genome shotgun (WGS) entry which is preliminary data.</text>
</comment>
<feature type="domain" description="BAG" evidence="3">
    <location>
        <begin position="127"/>
        <end position="183"/>
    </location>
</feature>
<protein>
    <recommendedName>
        <fullName evidence="1">BAG family molecular chaperone regulator 1</fullName>
    </recommendedName>
</protein>
<dbReference type="InterPro" id="IPR029071">
    <property type="entry name" value="Ubiquitin-like_domsf"/>
</dbReference>
<dbReference type="PROSITE" id="PS51035">
    <property type="entry name" value="BAG"/>
    <property type="match status" value="1"/>
</dbReference>
<gene>
    <name evidence="4" type="primary">BAG1</name>
    <name evidence="4" type="ORF">Anas_05299</name>
</gene>
<dbReference type="GO" id="GO:0051087">
    <property type="term" value="F:protein-folding chaperone binding"/>
    <property type="evidence" value="ECO:0007669"/>
    <property type="project" value="InterPro"/>
</dbReference>
<feature type="domain" description="Ubiquitin-like" evidence="2">
    <location>
        <begin position="6"/>
        <end position="79"/>
    </location>
</feature>
<keyword evidence="5" id="KW-1185">Reference proteome</keyword>
<dbReference type="AlphaFoldDB" id="A0A5N5SVV3"/>
<sequence>MLSMADQFFITATMGTKKKKLYVDPSYTLQDLAVKIEEVFSVHRNSQKLILKGRLLSRRDVSLQSLGIKKGDMVMVLGKVIHTERDDLLEKLDKFEKKYKDEKMTIDDTCANFESTWENGKNNDQMALQSTMKKLLFSNEQLMKLLEAIDGMEMTVSCDEVRQKRRGIVRNIQELMDAVDREYKGLQSYVKPSS</sequence>
<dbReference type="InterPro" id="IPR003103">
    <property type="entry name" value="BAG_domain"/>
</dbReference>
<reference evidence="4 5" key="1">
    <citation type="journal article" date="2019" name="PLoS Biol.">
        <title>Sex chromosomes control vertical transmission of feminizing Wolbachia symbionts in an isopod.</title>
        <authorList>
            <person name="Becking T."/>
            <person name="Chebbi M.A."/>
            <person name="Giraud I."/>
            <person name="Moumen B."/>
            <person name="Laverre T."/>
            <person name="Caubet Y."/>
            <person name="Peccoud J."/>
            <person name="Gilbert C."/>
            <person name="Cordaux R."/>
        </authorList>
    </citation>
    <scope>NUCLEOTIDE SEQUENCE [LARGE SCALE GENOMIC DNA]</scope>
    <source>
        <strain evidence="4">ANa2</strain>
        <tissue evidence="4">Whole body excluding digestive tract and cuticle</tissue>
    </source>
</reference>
<name>A0A5N5SVV3_9CRUS</name>
<dbReference type="Pfam" id="PF00240">
    <property type="entry name" value="ubiquitin"/>
    <property type="match status" value="1"/>
</dbReference>
<dbReference type="SUPFAM" id="SSF54236">
    <property type="entry name" value="Ubiquitin-like"/>
    <property type="match status" value="1"/>
</dbReference>